<evidence type="ECO:0000259" key="6">
    <source>
        <dbReference type="Pfam" id="PF04572"/>
    </source>
</evidence>
<dbReference type="Gene3D" id="3.90.550.20">
    <property type="match status" value="1"/>
</dbReference>
<evidence type="ECO:0000313" key="7">
    <source>
        <dbReference type="EMBL" id="SVB95810.1"/>
    </source>
</evidence>
<dbReference type="InterPro" id="IPR007652">
    <property type="entry name" value="A1-4-GlycosylTfrase_dom"/>
</dbReference>
<dbReference type="AlphaFoldDB" id="A0A382I837"/>
<feature type="domain" description="Alpha 1,4-glycosyltransferase" evidence="6">
    <location>
        <begin position="175"/>
        <end position="239"/>
    </location>
</feature>
<comment type="subcellular location">
    <subcellularLocation>
        <location evidence="1">Golgi apparatus membrane</location>
        <topology evidence="1">Single-pass type II membrane protein</topology>
    </subcellularLocation>
</comment>
<evidence type="ECO:0000256" key="2">
    <source>
        <dbReference type="ARBA" id="ARBA00022676"/>
    </source>
</evidence>
<dbReference type="InterPro" id="IPR007577">
    <property type="entry name" value="GlycoTrfase_DXD_sugar-bd_CS"/>
</dbReference>
<name>A0A382I837_9ZZZZ</name>
<organism evidence="7">
    <name type="scientific">marine metagenome</name>
    <dbReference type="NCBI Taxonomy" id="408172"/>
    <lineage>
        <taxon>unclassified sequences</taxon>
        <taxon>metagenomes</taxon>
        <taxon>ecological metagenomes</taxon>
    </lineage>
</organism>
<dbReference type="GO" id="GO:0000139">
    <property type="term" value="C:Golgi membrane"/>
    <property type="evidence" value="ECO:0007669"/>
    <property type="project" value="UniProtKB-SubCell"/>
</dbReference>
<dbReference type="GO" id="GO:0016758">
    <property type="term" value="F:hexosyltransferase activity"/>
    <property type="evidence" value="ECO:0007669"/>
    <property type="project" value="UniProtKB-ARBA"/>
</dbReference>
<keyword evidence="5" id="KW-0472">Membrane</keyword>
<protein>
    <recommendedName>
        <fullName evidence="6">Alpha 1,4-glycosyltransferase domain-containing protein</fullName>
    </recommendedName>
</protein>
<sequence>MNNVIQGLWIGRELSTMELLSINSYIKNGHEYHLYAYDDIVNLPKGAILRNGNEILPKSEIFSYSGSKSNGGGSVSAFSNYFRYKMLLERGGYWSDTDMICRKRLDFNNEYVFSSEQHDNALHATSGLMKTPPDSEFAQFAWGVCQTMDKSQLTWGNVGPMLVRELVDYLGMNDSVKSPNVFCPIRYQDWHMVLNPKANISIGEESYTIHLWNEMWRRNGVDKDCNYHPDSLYEQLKKEYL</sequence>
<dbReference type="PANTHER" id="PTHR12042:SF21">
    <property type="entry name" value="ALPHA1,4-GALACTOSYLTRANSFERASE 1-RELATED"/>
    <property type="match status" value="1"/>
</dbReference>
<accession>A0A382I837</accession>
<evidence type="ECO:0000256" key="3">
    <source>
        <dbReference type="ARBA" id="ARBA00022679"/>
    </source>
</evidence>
<dbReference type="EMBL" id="UINC01065785">
    <property type="protein sequence ID" value="SVB95810.1"/>
    <property type="molecule type" value="Genomic_DNA"/>
</dbReference>
<dbReference type="SUPFAM" id="SSF53448">
    <property type="entry name" value="Nucleotide-diphospho-sugar transferases"/>
    <property type="match status" value="1"/>
</dbReference>
<dbReference type="PANTHER" id="PTHR12042">
    <property type="entry name" value="LACTOSYLCERAMIDE 4-ALPHA-GALACTOSYLTRANSFERASE ALPHA- 1,4-GALACTOSYLTRANSFERASE"/>
    <property type="match status" value="1"/>
</dbReference>
<dbReference type="InterPro" id="IPR029044">
    <property type="entry name" value="Nucleotide-diphossugar_trans"/>
</dbReference>
<keyword evidence="3" id="KW-0808">Transferase</keyword>
<dbReference type="InterPro" id="IPR051981">
    <property type="entry name" value="Glycosyltransf_32"/>
</dbReference>
<evidence type="ECO:0000256" key="1">
    <source>
        <dbReference type="ARBA" id="ARBA00004323"/>
    </source>
</evidence>
<evidence type="ECO:0000256" key="5">
    <source>
        <dbReference type="ARBA" id="ARBA00023136"/>
    </source>
</evidence>
<dbReference type="GO" id="GO:0006688">
    <property type="term" value="P:glycosphingolipid biosynthetic process"/>
    <property type="evidence" value="ECO:0007669"/>
    <property type="project" value="TreeGrafter"/>
</dbReference>
<dbReference type="Pfam" id="PF04572">
    <property type="entry name" value="Gb3_synth"/>
    <property type="match status" value="1"/>
</dbReference>
<keyword evidence="4" id="KW-0333">Golgi apparatus</keyword>
<proteinExistence type="predicted"/>
<reference evidence="7" key="1">
    <citation type="submission" date="2018-05" db="EMBL/GenBank/DDBJ databases">
        <authorList>
            <person name="Lanie J.A."/>
            <person name="Ng W.-L."/>
            <person name="Kazmierczak K.M."/>
            <person name="Andrzejewski T.M."/>
            <person name="Davidsen T.M."/>
            <person name="Wayne K.J."/>
            <person name="Tettelin H."/>
            <person name="Glass J.I."/>
            <person name="Rusch D."/>
            <person name="Podicherti R."/>
            <person name="Tsui H.-C.T."/>
            <person name="Winkler M.E."/>
        </authorList>
    </citation>
    <scope>NUCLEOTIDE SEQUENCE</scope>
</reference>
<evidence type="ECO:0000256" key="4">
    <source>
        <dbReference type="ARBA" id="ARBA00023034"/>
    </source>
</evidence>
<gene>
    <name evidence="7" type="ORF">METZ01_LOCUS248664</name>
</gene>
<dbReference type="Pfam" id="PF04488">
    <property type="entry name" value="Gly_transf_sug"/>
    <property type="match status" value="1"/>
</dbReference>
<keyword evidence="2" id="KW-0328">Glycosyltransferase</keyword>